<feature type="transmembrane region" description="Helical" evidence="5">
    <location>
        <begin position="162"/>
        <end position="181"/>
    </location>
</feature>
<protein>
    <submittedName>
        <fullName evidence="6">Major facilitator superfamily domain-containing protein 4</fullName>
    </submittedName>
</protein>
<organism evidence="6 7">
    <name type="scientific">Elysia marginata</name>
    <dbReference type="NCBI Taxonomy" id="1093978"/>
    <lineage>
        <taxon>Eukaryota</taxon>
        <taxon>Metazoa</taxon>
        <taxon>Spiralia</taxon>
        <taxon>Lophotrochozoa</taxon>
        <taxon>Mollusca</taxon>
        <taxon>Gastropoda</taxon>
        <taxon>Heterobranchia</taxon>
        <taxon>Euthyneura</taxon>
        <taxon>Panpulmonata</taxon>
        <taxon>Sacoglossa</taxon>
        <taxon>Placobranchoidea</taxon>
        <taxon>Plakobranchidae</taxon>
        <taxon>Elysia</taxon>
    </lineage>
</organism>
<feature type="compositionally biased region" description="Polar residues" evidence="4">
    <location>
        <begin position="10"/>
        <end position="26"/>
    </location>
</feature>
<dbReference type="AlphaFoldDB" id="A0AAV4H6E1"/>
<feature type="transmembrane region" description="Helical" evidence="5">
    <location>
        <begin position="114"/>
        <end position="134"/>
    </location>
</feature>
<evidence type="ECO:0000256" key="1">
    <source>
        <dbReference type="ARBA" id="ARBA00022692"/>
    </source>
</evidence>
<evidence type="ECO:0000313" key="7">
    <source>
        <dbReference type="Proteomes" id="UP000762676"/>
    </source>
</evidence>
<keyword evidence="2 5" id="KW-1133">Transmembrane helix</keyword>
<keyword evidence="3 5" id="KW-0472">Membrane</keyword>
<evidence type="ECO:0000256" key="2">
    <source>
        <dbReference type="ARBA" id="ARBA00022989"/>
    </source>
</evidence>
<keyword evidence="1 5" id="KW-0812">Transmembrane</keyword>
<evidence type="ECO:0000313" key="6">
    <source>
        <dbReference type="EMBL" id="GFR93818.1"/>
    </source>
</evidence>
<feature type="region of interest" description="Disordered" evidence="4">
    <location>
        <begin position="1"/>
        <end position="32"/>
    </location>
</feature>
<evidence type="ECO:0000256" key="4">
    <source>
        <dbReference type="SAM" id="MobiDB-lite"/>
    </source>
</evidence>
<evidence type="ECO:0000256" key="3">
    <source>
        <dbReference type="ARBA" id="ARBA00023136"/>
    </source>
</evidence>
<name>A0AAV4H6E1_9GAST</name>
<proteinExistence type="predicted"/>
<accession>A0AAV4H6E1</accession>
<feature type="transmembrane region" description="Helical" evidence="5">
    <location>
        <begin position="74"/>
        <end position="94"/>
    </location>
</feature>
<sequence>MASHQKQDHLNGSGTVLTEISDSNNGGLMKKPKKGKITLKNKEEEVLQAEWLEQTTLHSRDETISFWKLFLDNWIYVITYCCVFGSFGVCVGFLGPTVFDLGCQTRSDMKQMNWVFFVQLIMTLVGSISAGIMAGKQYKCGPHCAAPHHTTAWSCVRSDQKFNLLSTILLTLILIMSQLRVESLAGRDLRGSPHPVGARDNSGGVDYALVSL</sequence>
<dbReference type="PANTHER" id="PTHR23121:SF10">
    <property type="entry name" value="MAJOR FACILITATOR SUPERFAMILY DOMAIN-CONTAINING PROTEIN 4A"/>
    <property type="match status" value="1"/>
</dbReference>
<gene>
    <name evidence="6" type="ORF">ElyMa_002652600</name>
</gene>
<dbReference type="Proteomes" id="UP000762676">
    <property type="component" value="Unassembled WGS sequence"/>
</dbReference>
<keyword evidence="7" id="KW-1185">Reference proteome</keyword>
<evidence type="ECO:0000256" key="5">
    <source>
        <dbReference type="SAM" id="Phobius"/>
    </source>
</evidence>
<dbReference type="PANTHER" id="PTHR23121">
    <property type="entry name" value="SODIUM-DEPENDENT GLUCOSE TRANSPORTER 1"/>
    <property type="match status" value="1"/>
</dbReference>
<reference evidence="6 7" key="1">
    <citation type="journal article" date="2021" name="Elife">
        <title>Chloroplast acquisition without the gene transfer in kleptoplastic sea slugs, Plakobranchus ocellatus.</title>
        <authorList>
            <person name="Maeda T."/>
            <person name="Takahashi S."/>
            <person name="Yoshida T."/>
            <person name="Shimamura S."/>
            <person name="Takaki Y."/>
            <person name="Nagai Y."/>
            <person name="Toyoda A."/>
            <person name="Suzuki Y."/>
            <person name="Arimoto A."/>
            <person name="Ishii H."/>
            <person name="Satoh N."/>
            <person name="Nishiyama T."/>
            <person name="Hasebe M."/>
            <person name="Maruyama T."/>
            <person name="Minagawa J."/>
            <person name="Obokata J."/>
            <person name="Shigenobu S."/>
        </authorList>
    </citation>
    <scope>NUCLEOTIDE SEQUENCE [LARGE SCALE GENOMIC DNA]</scope>
</reference>
<dbReference type="EMBL" id="BMAT01005477">
    <property type="protein sequence ID" value="GFR93818.1"/>
    <property type="molecule type" value="Genomic_DNA"/>
</dbReference>
<comment type="caution">
    <text evidence="6">The sequence shown here is derived from an EMBL/GenBank/DDBJ whole genome shotgun (WGS) entry which is preliminary data.</text>
</comment>